<dbReference type="EMBL" id="SNZR01000013">
    <property type="protein sequence ID" value="TDR90063.1"/>
    <property type="molecule type" value="Genomic_DNA"/>
</dbReference>
<gene>
    <name evidence="1" type="ORF">EV668_2902</name>
</gene>
<keyword evidence="2" id="KW-1185">Reference proteome</keyword>
<reference evidence="1 2" key="1">
    <citation type="submission" date="2019-03" db="EMBL/GenBank/DDBJ databases">
        <title>Genomic Encyclopedia of Type Strains, Phase IV (KMG-IV): sequencing the most valuable type-strain genomes for metagenomic binning, comparative biology and taxonomic classification.</title>
        <authorList>
            <person name="Goeker M."/>
        </authorList>
    </citation>
    <scope>NUCLEOTIDE SEQUENCE [LARGE SCALE GENOMIC DNA]</scope>
    <source>
        <strain evidence="1 2">DSM 25903</strain>
    </source>
</reference>
<comment type="caution">
    <text evidence="1">The sequence shown here is derived from an EMBL/GenBank/DDBJ whole genome shotgun (WGS) entry which is preliminary data.</text>
</comment>
<dbReference type="OrthoDB" id="8420629at2"/>
<evidence type="ECO:0000313" key="2">
    <source>
        <dbReference type="Proteomes" id="UP000295122"/>
    </source>
</evidence>
<organism evidence="1 2">
    <name type="scientific">Enterovirga rhinocerotis</name>
    <dbReference type="NCBI Taxonomy" id="1339210"/>
    <lineage>
        <taxon>Bacteria</taxon>
        <taxon>Pseudomonadati</taxon>
        <taxon>Pseudomonadota</taxon>
        <taxon>Alphaproteobacteria</taxon>
        <taxon>Hyphomicrobiales</taxon>
        <taxon>Methylobacteriaceae</taxon>
        <taxon>Enterovirga</taxon>
    </lineage>
</organism>
<dbReference type="AlphaFoldDB" id="A0A4R7BX30"/>
<dbReference type="RefSeq" id="WP_133771166.1">
    <property type="nucleotide sequence ID" value="NZ_SNZR01000013.1"/>
</dbReference>
<evidence type="ECO:0000313" key="1">
    <source>
        <dbReference type="EMBL" id="TDR90063.1"/>
    </source>
</evidence>
<protein>
    <submittedName>
        <fullName evidence="1">Uncharacterized protein</fullName>
    </submittedName>
</protein>
<name>A0A4R7BX30_9HYPH</name>
<accession>A0A4R7BX30</accession>
<proteinExistence type="predicted"/>
<sequence length="66" mass="7211">MPKATLAELQTLLERLTTEQHALIDSAARHGESIHRAELRTIAELENAIAAVLALIDERGTGRPAR</sequence>
<dbReference type="Proteomes" id="UP000295122">
    <property type="component" value="Unassembled WGS sequence"/>
</dbReference>